<proteinExistence type="predicted"/>
<organism evidence="5 6">
    <name type="scientific">Cuscuta epithymum</name>
    <dbReference type="NCBI Taxonomy" id="186058"/>
    <lineage>
        <taxon>Eukaryota</taxon>
        <taxon>Viridiplantae</taxon>
        <taxon>Streptophyta</taxon>
        <taxon>Embryophyta</taxon>
        <taxon>Tracheophyta</taxon>
        <taxon>Spermatophyta</taxon>
        <taxon>Magnoliopsida</taxon>
        <taxon>eudicotyledons</taxon>
        <taxon>Gunneridae</taxon>
        <taxon>Pentapetalae</taxon>
        <taxon>asterids</taxon>
        <taxon>lamiids</taxon>
        <taxon>Solanales</taxon>
        <taxon>Convolvulaceae</taxon>
        <taxon>Cuscuteae</taxon>
        <taxon>Cuscuta</taxon>
        <taxon>Cuscuta subgen. Cuscuta</taxon>
    </lineage>
</organism>
<dbReference type="InterPro" id="IPR050994">
    <property type="entry name" value="At_inactive_RLKs"/>
</dbReference>
<evidence type="ECO:0000256" key="3">
    <source>
        <dbReference type="SAM" id="Phobius"/>
    </source>
</evidence>
<gene>
    <name evidence="5" type="ORF">CEPIT_LOCUS22673</name>
</gene>
<dbReference type="InterPro" id="IPR013210">
    <property type="entry name" value="LRR_N_plant-typ"/>
</dbReference>
<evidence type="ECO:0000313" key="5">
    <source>
        <dbReference type="EMBL" id="CAH9119431.1"/>
    </source>
</evidence>
<keyword evidence="6" id="KW-1185">Reference proteome</keyword>
<keyword evidence="3" id="KW-0472">Membrane</keyword>
<dbReference type="InterPro" id="IPR001611">
    <property type="entry name" value="Leu-rich_rpt"/>
</dbReference>
<comment type="caution">
    <text evidence="5">The sequence shown here is derived from an EMBL/GenBank/DDBJ whole genome shotgun (WGS) entry which is preliminary data.</text>
</comment>
<evidence type="ECO:0000313" key="6">
    <source>
        <dbReference type="Proteomes" id="UP001152523"/>
    </source>
</evidence>
<keyword evidence="3" id="KW-0812">Transmembrane</keyword>
<keyword evidence="2" id="KW-0677">Repeat</keyword>
<dbReference type="Pfam" id="PF00560">
    <property type="entry name" value="LRR_1"/>
    <property type="match status" value="2"/>
</dbReference>
<accession>A0AAV0EDJ9</accession>
<feature type="domain" description="Leucine-rich repeat-containing N-terminal plant-type" evidence="4">
    <location>
        <begin position="72"/>
        <end position="115"/>
    </location>
</feature>
<sequence>MEHMHLITLICTMPFDESGPGIRAGQLADYIIGMKIKQVMILQQRMCCLPLLLLLLVIQDLEAVATASDLGTDKRALLDFASSFGQRLHGHGRRRQLGWSKKVAMCRGWVGVKCSWSPADGGGGGRVVALELPGFRLHGSIPGRAMARLDALQTLRLENNSLTGPIPPSLPRSLSRLNLSNNHLSGPIPPPLLQRFPPSSFAGNPLLRRNHHLRIIMYKEQPPHRPLRSRRRRMSSSRRTTLRNLAIAKLVFASIGLVICMALLCFGVLVCCHNKCHCWRRYKARNAGAAPAPAPAPHN</sequence>
<evidence type="ECO:0000256" key="1">
    <source>
        <dbReference type="ARBA" id="ARBA00022614"/>
    </source>
</evidence>
<reference evidence="5" key="1">
    <citation type="submission" date="2022-07" db="EMBL/GenBank/DDBJ databases">
        <authorList>
            <person name="Macas J."/>
            <person name="Novak P."/>
            <person name="Neumann P."/>
        </authorList>
    </citation>
    <scope>NUCLEOTIDE SEQUENCE</scope>
</reference>
<name>A0AAV0EDJ9_9ASTE</name>
<feature type="transmembrane region" description="Helical" evidence="3">
    <location>
        <begin position="242"/>
        <end position="270"/>
    </location>
</feature>
<dbReference type="SUPFAM" id="SSF52058">
    <property type="entry name" value="L domain-like"/>
    <property type="match status" value="1"/>
</dbReference>
<dbReference type="EMBL" id="CAMAPF010000914">
    <property type="protein sequence ID" value="CAH9119431.1"/>
    <property type="molecule type" value="Genomic_DNA"/>
</dbReference>
<evidence type="ECO:0000259" key="4">
    <source>
        <dbReference type="Pfam" id="PF08263"/>
    </source>
</evidence>
<dbReference type="Proteomes" id="UP001152523">
    <property type="component" value="Unassembled WGS sequence"/>
</dbReference>
<dbReference type="Pfam" id="PF08263">
    <property type="entry name" value="LRRNT_2"/>
    <property type="match status" value="1"/>
</dbReference>
<evidence type="ECO:0000256" key="2">
    <source>
        <dbReference type="ARBA" id="ARBA00022737"/>
    </source>
</evidence>
<dbReference type="AlphaFoldDB" id="A0AAV0EDJ9"/>
<dbReference type="PANTHER" id="PTHR48010:SF42">
    <property type="entry name" value="PROTEIN KINASE DOMAIN-CONTAINING PROTEIN"/>
    <property type="match status" value="1"/>
</dbReference>
<keyword evidence="1" id="KW-0433">Leucine-rich repeat</keyword>
<dbReference type="Gene3D" id="3.80.10.10">
    <property type="entry name" value="Ribonuclease Inhibitor"/>
    <property type="match status" value="1"/>
</dbReference>
<dbReference type="PANTHER" id="PTHR48010">
    <property type="entry name" value="OS05G0588300 PROTEIN"/>
    <property type="match status" value="1"/>
</dbReference>
<keyword evidence="3" id="KW-1133">Transmembrane helix</keyword>
<dbReference type="InterPro" id="IPR032675">
    <property type="entry name" value="LRR_dom_sf"/>
</dbReference>
<protein>
    <recommendedName>
        <fullName evidence="4">Leucine-rich repeat-containing N-terminal plant-type domain-containing protein</fullName>
    </recommendedName>
</protein>